<dbReference type="SMART" id="SM00165">
    <property type="entry name" value="UBA"/>
    <property type="match status" value="2"/>
</dbReference>
<comment type="caution">
    <text evidence="4">The sequence shown here is derived from an EMBL/GenBank/DDBJ whole genome shotgun (WGS) entry which is preliminary data.</text>
</comment>
<sequence length="566" mass="65764">MSQQKSLQIISKEDEANCAQQELARQTSSIEDNKRYLNQGKIYTSLSEFSNFSSNKDCDIIVLIKHKEQKEPNLIERAFSILNRNYDREKNTQKEASQVNEELKELLKSRRQKVEDKEQEIQERSKNTKKRSWIEFTEGRENVITEDEVMAHASGQSQKRFKQDSDDFEAPNERVSLNILKSQDEDCQAVTPELIALVTGAEKPVQIPARRKVHNNMTLAEYVIQFQALEQDEGAQVGQRIQSLRSAFQAVSQAVAQIEGNYIDPYLVQQLIDMGFPEERARSALRHFQGDQSMSMDYLMYTPQSHDDEIFESGLPVAIGEDHLTLLMEFGYKREDVVYALKLCGNNVELACSFLLQNPNPVSERQSARSSRSRRDAERQPPRPERRQTFAVQSLPPLQSEEANAASHMDAEYQYIVRPTGANRPRDRPQAIRRDEHEFMHEEEEEQDQEEEEEEQEEEEVEREPFVLEPPPEYSQYSPEQRSYRFMIDPPLQQLRQAHEEEPVENELVEGGQRDISDFEEVQQVQPQPHIPLPTIFQAYLRQLQGDEDQSSSSREEDEEEDDGYQ</sequence>
<proteinExistence type="predicted"/>
<evidence type="ECO:0000259" key="3">
    <source>
        <dbReference type="PROSITE" id="PS50030"/>
    </source>
</evidence>
<feature type="region of interest" description="Disordered" evidence="2">
    <location>
        <begin position="360"/>
        <end position="406"/>
    </location>
</feature>
<dbReference type="EMBL" id="RRYP01006439">
    <property type="protein sequence ID" value="TNV81198.1"/>
    <property type="molecule type" value="Genomic_DNA"/>
</dbReference>
<evidence type="ECO:0000256" key="2">
    <source>
        <dbReference type="SAM" id="MobiDB-lite"/>
    </source>
</evidence>
<dbReference type="PROSITE" id="PS50030">
    <property type="entry name" value="UBA"/>
    <property type="match status" value="2"/>
</dbReference>
<dbReference type="InterPro" id="IPR009060">
    <property type="entry name" value="UBA-like_sf"/>
</dbReference>
<feature type="coiled-coil region" evidence="1">
    <location>
        <begin position="86"/>
        <end position="131"/>
    </location>
</feature>
<dbReference type="Pfam" id="PF00627">
    <property type="entry name" value="UBA"/>
    <property type="match status" value="1"/>
</dbReference>
<dbReference type="SUPFAM" id="SSF46934">
    <property type="entry name" value="UBA-like"/>
    <property type="match status" value="2"/>
</dbReference>
<keyword evidence="1" id="KW-0175">Coiled coil</keyword>
<feature type="compositionally biased region" description="Basic and acidic residues" evidence="2">
    <location>
        <begin position="373"/>
        <end position="388"/>
    </location>
</feature>
<name>A0A8J8T4J4_HALGN</name>
<dbReference type="AlphaFoldDB" id="A0A8J8T4J4"/>
<feature type="domain" description="UBA" evidence="3">
    <location>
        <begin position="318"/>
        <end position="358"/>
    </location>
</feature>
<organism evidence="4 5">
    <name type="scientific">Halteria grandinella</name>
    <dbReference type="NCBI Taxonomy" id="5974"/>
    <lineage>
        <taxon>Eukaryota</taxon>
        <taxon>Sar</taxon>
        <taxon>Alveolata</taxon>
        <taxon>Ciliophora</taxon>
        <taxon>Intramacronucleata</taxon>
        <taxon>Spirotrichea</taxon>
        <taxon>Stichotrichia</taxon>
        <taxon>Sporadotrichida</taxon>
        <taxon>Halteriidae</taxon>
        <taxon>Halteria</taxon>
    </lineage>
</organism>
<feature type="region of interest" description="Disordered" evidence="2">
    <location>
        <begin position="439"/>
        <end position="566"/>
    </location>
</feature>
<accession>A0A8J8T4J4</accession>
<protein>
    <recommendedName>
        <fullName evidence="3">UBA domain-containing protein</fullName>
    </recommendedName>
</protein>
<evidence type="ECO:0000313" key="4">
    <source>
        <dbReference type="EMBL" id="TNV81198.1"/>
    </source>
</evidence>
<feature type="compositionally biased region" description="Acidic residues" evidence="2">
    <location>
        <begin position="441"/>
        <end position="462"/>
    </location>
</feature>
<reference evidence="4" key="1">
    <citation type="submission" date="2019-06" db="EMBL/GenBank/DDBJ databases">
        <authorList>
            <person name="Zheng W."/>
        </authorList>
    </citation>
    <scope>NUCLEOTIDE SEQUENCE</scope>
    <source>
        <strain evidence="4">QDHG01</strain>
    </source>
</reference>
<dbReference type="Pfam" id="PF22562">
    <property type="entry name" value="UBA_7"/>
    <property type="match status" value="1"/>
</dbReference>
<dbReference type="Proteomes" id="UP000785679">
    <property type="component" value="Unassembled WGS sequence"/>
</dbReference>
<feature type="domain" description="UBA" evidence="3">
    <location>
        <begin position="262"/>
        <end position="302"/>
    </location>
</feature>
<evidence type="ECO:0000256" key="1">
    <source>
        <dbReference type="SAM" id="Coils"/>
    </source>
</evidence>
<feature type="compositionally biased region" description="Acidic residues" evidence="2">
    <location>
        <begin position="546"/>
        <end position="566"/>
    </location>
</feature>
<evidence type="ECO:0000313" key="5">
    <source>
        <dbReference type="Proteomes" id="UP000785679"/>
    </source>
</evidence>
<gene>
    <name evidence="4" type="ORF">FGO68_gene9925</name>
</gene>
<keyword evidence="5" id="KW-1185">Reference proteome</keyword>
<dbReference type="InterPro" id="IPR015940">
    <property type="entry name" value="UBA"/>
</dbReference>
<dbReference type="OrthoDB" id="336240at2759"/>
<dbReference type="Gene3D" id="1.10.8.10">
    <property type="entry name" value="DNA helicase RuvA subunit, C-terminal domain"/>
    <property type="match status" value="2"/>
</dbReference>